<evidence type="ECO:0000313" key="2">
    <source>
        <dbReference type="EMBL" id="PIK49314.1"/>
    </source>
</evidence>
<protein>
    <submittedName>
        <fullName evidence="2">Uncharacterized protein</fullName>
    </submittedName>
</protein>
<gene>
    <name evidence="2" type="ORF">BSL78_13829</name>
</gene>
<organism evidence="2 3">
    <name type="scientific">Stichopus japonicus</name>
    <name type="common">Sea cucumber</name>
    <dbReference type="NCBI Taxonomy" id="307972"/>
    <lineage>
        <taxon>Eukaryota</taxon>
        <taxon>Metazoa</taxon>
        <taxon>Echinodermata</taxon>
        <taxon>Eleutherozoa</taxon>
        <taxon>Echinozoa</taxon>
        <taxon>Holothuroidea</taxon>
        <taxon>Aspidochirotacea</taxon>
        <taxon>Aspidochirotida</taxon>
        <taxon>Stichopodidae</taxon>
        <taxon>Apostichopus</taxon>
    </lineage>
</organism>
<name>A0A2G8KMR4_STIJA</name>
<proteinExistence type="predicted"/>
<evidence type="ECO:0000256" key="1">
    <source>
        <dbReference type="SAM" id="MobiDB-lite"/>
    </source>
</evidence>
<reference evidence="2 3" key="1">
    <citation type="journal article" date="2017" name="PLoS Biol.">
        <title>The sea cucumber genome provides insights into morphological evolution and visceral regeneration.</title>
        <authorList>
            <person name="Zhang X."/>
            <person name="Sun L."/>
            <person name="Yuan J."/>
            <person name="Sun Y."/>
            <person name="Gao Y."/>
            <person name="Zhang L."/>
            <person name="Li S."/>
            <person name="Dai H."/>
            <person name="Hamel J.F."/>
            <person name="Liu C."/>
            <person name="Yu Y."/>
            <person name="Liu S."/>
            <person name="Lin W."/>
            <person name="Guo K."/>
            <person name="Jin S."/>
            <person name="Xu P."/>
            <person name="Storey K.B."/>
            <person name="Huan P."/>
            <person name="Zhang T."/>
            <person name="Zhou Y."/>
            <person name="Zhang J."/>
            <person name="Lin C."/>
            <person name="Li X."/>
            <person name="Xing L."/>
            <person name="Huo D."/>
            <person name="Sun M."/>
            <person name="Wang L."/>
            <person name="Mercier A."/>
            <person name="Li F."/>
            <person name="Yang H."/>
            <person name="Xiang J."/>
        </authorList>
    </citation>
    <scope>NUCLEOTIDE SEQUENCE [LARGE SCALE GENOMIC DNA]</scope>
    <source>
        <strain evidence="2">Shaxun</strain>
        <tissue evidence="2">Muscle</tissue>
    </source>
</reference>
<accession>A0A2G8KMR4</accession>
<evidence type="ECO:0000313" key="3">
    <source>
        <dbReference type="Proteomes" id="UP000230750"/>
    </source>
</evidence>
<dbReference type="Proteomes" id="UP000230750">
    <property type="component" value="Unassembled WGS sequence"/>
</dbReference>
<keyword evidence="3" id="KW-1185">Reference proteome</keyword>
<comment type="caution">
    <text evidence="2">The sequence shown here is derived from an EMBL/GenBank/DDBJ whole genome shotgun (WGS) entry which is preliminary data.</text>
</comment>
<sequence>MECFGNIKEMVSLFHNSLLVYTLFGDIFWRSTHRKTYHQLYRSLPRAAGLASSAWPDLVPWPGHSIPPKNPCVWAGLAGSRRSESSSVESMEWLNHPDGDGVGGEEPVDSGLASSGYSRSLDQRVAREEERLENGKNRKLLCELNCFKVKGDDGRNEHAVCCLRLP</sequence>
<dbReference type="EMBL" id="MRZV01000472">
    <property type="protein sequence ID" value="PIK49314.1"/>
    <property type="molecule type" value="Genomic_DNA"/>
</dbReference>
<dbReference type="AlphaFoldDB" id="A0A2G8KMR4"/>
<feature type="region of interest" description="Disordered" evidence="1">
    <location>
        <begin position="85"/>
        <end position="123"/>
    </location>
</feature>